<protein>
    <recommendedName>
        <fullName evidence="3">RING-type domain-containing protein</fullName>
    </recommendedName>
</protein>
<keyword evidence="1" id="KW-0479">Metal-binding</keyword>
<name>A0A7S4S9A7_9DINO</name>
<evidence type="ECO:0000256" key="1">
    <source>
        <dbReference type="PROSITE-ProRule" id="PRU00175"/>
    </source>
</evidence>
<evidence type="ECO:0000259" key="3">
    <source>
        <dbReference type="PROSITE" id="PS50089"/>
    </source>
</evidence>
<dbReference type="InterPro" id="IPR001841">
    <property type="entry name" value="Znf_RING"/>
</dbReference>
<dbReference type="PROSITE" id="PS50089">
    <property type="entry name" value="ZF_RING_2"/>
    <property type="match status" value="1"/>
</dbReference>
<dbReference type="AlphaFoldDB" id="A0A7S4S9A7"/>
<keyword evidence="1" id="KW-0862">Zinc</keyword>
<dbReference type="EMBL" id="HBNR01066416">
    <property type="protein sequence ID" value="CAE4638606.1"/>
    <property type="molecule type" value="Transcribed_RNA"/>
</dbReference>
<dbReference type="Gene3D" id="3.30.40.10">
    <property type="entry name" value="Zinc/RING finger domain, C3HC4 (zinc finger)"/>
    <property type="match status" value="1"/>
</dbReference>
<reference evidence="4" key="1">
    <citation type="submission" date="2021-01" db="EMBL/GenBank/DDBJ databases">
        <authorList>
            <person name="Corre E."/>
            <person name="Pelletier E."/>
            <person name="Niang G."/>
            <person name="Scheremetjew M."/>
            <person name="Finn R."/>
            <person name="Kale V."/>
            <person name="Holt S."/>
            <person name="Cochrane G."/>
            <person name="Meng A."/>
            <person name="Brown T."/>
            <person name="Cohen L."/>
        </authorList>
    </citation>
    <scope>NUCLEOTIDE SEQUENCE</scope>
    <source>
        <strain evidence="4">CCMP3105</strain>
    </source>
</reference>
<organism evidence="4">
    <name type="scientific">Alexandrium monilatum</name>
    <dbReference type="NCBI Taxonomy" id="311494"/>
    <lineage>
        <taxon>Eukaryota</taxon>
        <taxon>Sar</taxon>
        <taxon>Alveolata</taxon>
        <taxon>Dinophyceae</taxon>
        <taxon>Gonyaulacales</taxon>
        <taxon>Pyrocystaceae</taxon>
        <taxon>Alexandrium</taxon>
    </lineage>
</organism>
<feature type="region of interest" description="Disordered" evidence="2">
    <location>
        <begin position="117"/>
        <end position="155"/>
    </location>
</feature>
<evidence type="ECO:0000256" key="2">
    <source>
        <dbReference type="SAM" id="MobiDB-lite"/>
    </source>
</evidence>
<dbReference type="GO" id="GO:0008270">
    <property type="term" value="F:zinc ion binding"/>
    <property type="evidence" value="ECO:0007669"/>
    <property type="project" value="UniProtKB-KW"/>
</dbReference>
<evidence type="ECO:0000313" key="4">
    <source>
        <dbReference type="EMBL" id="CAE4638606.1"/>
    </source>
</evidence>
<gene>
    <name evidence="4" type="ORF">AMON00008_LOCUS46916</name>
</gene>
<dbReference type="InterPro" id="IPR013083">
    <property type="entry name" value="Znf_RING/FYVE/PHD"/>
</dbReference>
<proteinExistence type="predicted"/>
<feature type="domain" description="RING-type" evidence="3">
    <location>
        <begin position="167"/>
        <end position="203"/>
    </location>
</feature>
<sequence length="221" mass="22920">MRRGAEGRVYCGELVGGGSYHSGPHRWSGHGEGRCSCDGRCGPSNGCQCRRCYEATFADERRRYCGRRVGRAGYHQGPHRWDGHSVQRCTCDGRCGPNNGCQCLDCYRLSFPGDFPSPPAEPTPAARGAAGREGELTGPSAASPPPGAAAAEAPQAQQAHGGGGMICCTCLAAEVNTCLVPCGHMCVCLSCSEGLGPRCPICRGGIVQVVRTFAAGADAAA</sequence>
<dbReference type="Pfam" id="PF13920">
    <property type="entry name" value="zf-C3HC4_3"/>
    <property type="match status" value="1"/>
</dbReference>
<keyword evidence="1" id="KW-0863">Zinc-finger</keyword>
<accession>A0A7S4S9A7</accession>